<gene>
    <name evidence="1" type="ORF">Dsin_002858</name>
</gene>
<dbReference type="Proteomes" id="UP001281410">
    <property type="component" value="Unassembled WGS sequence"/>
</dbReference>
<protein>
    <submittedName>
        <fullName evidence="1">Uncharacterized protein</fullName>
    </submittedName>
</protein>
<evidence type="ECO:0000313" key="1">
    <source>
        <dbReference type="EMBL" id="KAK3230977.1"/>
    </source>
</evidence>
<organism evidence="1 2">
    <name type="scientific">Dipteronia sinensis</name>
    <dbReference type="NCBI Taxonomy" id="43782"/>
    <lineage>
        <taxon>Eukaryota</taxon>
        <taxon>Viridiplantae</taxon>
        <taxon>Streptophyta</taxon>
        <taxon>Embryophyta</taxon>
        <taxon>Tracheophyta</taxon>
        <taxon>Spermatophyta</taxon>
        <taxon>Magnoliopsida</taxon>
        <taxon>eudicotyledons</taxon>
        <taxon>Gunneridae</taxon>
        <taxon>Pentapetalae</taxon>
        <taxon>rosids</taxon>
        <taxon>malvids</taxon>
        <taxon>Sapindales</taxon>
        <taxon>Sapindaceae</taxon>
        <taxon>Hippocastanoideae</taxon>
        <taxon>Acereae</taxon>
        <taxon>Dipteronia</taxon>
    </lineage>
</organism>
<reference evidence="1" key="1">
    <citation type="journal article" date="2023" name="Plant J.">
        <title>Genome sequences and population genomics provide insights into the demographic history, inbreeding, and mutation load of two 'living fossil' tree species of Dipteronia.</title>
        <authorList>
            <person name="Feng Y."/>
            <person name="Comes H.P."/>
            <person name="Chen J."/>
            <person name="Zhu S."/>
            <person name="Lu R."/>
            <person name="Zhang X."/>
            <person name="Li P."/>
            <person name="Qiu J."/>
            <person name="Olsen K.M."/>
            <person name="Qiu Y."/>
        </authorList>
    </citation>
    <scope>NUCLEOTIDE SEQUENCE</scope>
    <source>
        <strain evidence="1">NBL</strain>
    </source>
</reference>
<dbReference type="AlphaFoldDB" id="A0AAE0EKD7"/>
<evidence type="ECO:0000313" key="2">
    <source>
        <dbReference type="Proteomes" id="UP001281410"/>
    </source>
</evidence>
<name>A0AAE0EKD7_9ROSI</name>
<keyword evidence="2" id="KW-1185">Reference proteome</keyword>
<accession>A0AAE0EKD7</accession>
<proteinExistence type="predicted"/>
<sequence>MFCDDSDHETWELSSWVRWYAGALEKNLTVSRLLHSYLCSSGGKKNDDDIEEKVLALMSSDLLREMDVLVDFVDDIEENRFAIFALIKPNIYL</sequence>
<comment type="caution">
    <text evidence="1">The sequence shown here is derived from an EMBL/GenBank/DDBJ whole genome shotgun (WGS) entry which is preliminary data.</text>
</comment>
<dbReference type="EMBL" id="JANJYJ010000001">
    <property type="protein sequence ID" value="KAK3230977.1"/>
    <property type="molecule type" value="Genomic_DNA"/>
</dbReference>